<feature type="domain" description="RNA polymerase sigma-70 region 2" evidence="6">
    <location>
        <begin position="27"/>
        <end position="94"/>
    </location>
</feature>
<proteinExistence type="inferred from homology"/>
<keyword evidence="2" id="KW-0805">Transcription regulation</keyword>
<name>A0A286AE36_9SPHI</name>
<dbReference type="OrthoDB" id="9790423at2"/>
<dbReference type="InterPro" id="IPR039425">
    <property type="entry name" value="RNA_pol_sigma-70-like"/>
</dbReference>
<dbReference type="PANTHER" id="PTHR43133">
    <property type="entry name" value="RNA POLYMERASE ECF-TYPE SIGMA FACTO"/>
    <property type="match status" value="1"/>
</dbReference>
<evidence type="ECO:0000256" key="2">
    <source>
        <dbReference type="ARBA" id="ARBA00023015"/>
    </source>
</evidence>
<dbReference type="InterPro" id="IPR036388">
    <property type="entry name" value="WH-like_DNA-bd_sf"/>
</dbReference>
<evidence type="ECO:0000313" key="9">
    <source>
        <dbReference type="Proteomes" id="UP000219281"/>
    </source>
</evidence>
<organism evidence="8 9">
    <name type="scientific">Pedobacter xixiisoli</name>
    <dbReference type="NCBI Taxonomy" id="1476464"/>
    <lineage>
        <taxon>Bacteria</taxon>
        <taxon>Pseudomonadati</taxon>
        <taxon>Bacteroidota</taxon>
        <taxon>Sphingobacteriia</taxon>
        <taxon>Sphingobacteriales</taxon>
        <taxon>Sphingobacteriaceae</taxon>
        <taxon>Pedobacter</taxon>
    </lineage>
</organism>
<gene>
    <name evidence="8" type="ORF">SAMN06297358_3877</name>
</gene>
<accession>A0A286AE36</accession>
<dbReference type="GO" id="GO:0016987">
    <property type="term" value="F:sigma factor activity"/>
    <property type="evidence" value="ECO:0007669"/>
    <property type="project" value="UniProtKB-KW"/>
</dbReference>
<dbReference type="InterPro" id="IPR014284">
    <property type="entry name" value="RNA_pol_sigma-70_dom"/>
</dbReference>
<evidence type="ECO:0000256" key="4">
    <source>
        <dbReference type="ARBA" id="ARBA00023125"/>
    </source>
</evidence>
<dbReference type="SUPFAM" id="SSF88946">
    <property type="entry name" value="Sigma2 domain of RNA polymerase sigma factors"/>
    <property type="match status" value="1"/>
</dbReference>
<keyword evidence="3" id="KW-0731">Sigma factor</keyword>
<dbReference type="Gene3D" id="1.10.10.10">
    <property type="entry name" value="Winged helix-like DNA-binding domain superfamily/Winged helix DNA-binding domain"/>
    <property type="match status" value="1"/>
</dbReference>
<dbReference type="GO" id="GO:0003677">
    <property type="term" value="F:DNA binding"/>
    <property type="evidence" value="ECO:0007669"/>
    <property type="project" value="UniProtKB-KW"/>
</dbReference>
<evidence type="ECO:0000256" key="5">
    <source>
        <dbReference type="ARBA" id="ARBA00023163"/>
    </source>
</evidence>
<evidence type="ECO:0000256" key="1">
    <source>
        <dbReference type="ARBA" id="ARBA00010641"/>
    </source>
</evidence>
<protein>
    <submittedName>
        <fullName evidence="8">RNA polymerase sigma-70 factor, ECF subfamily</fullName>
    </submittedName>
</protein>
<dbReference type="EMBL" id="OCMT01000004">
    <property type="protein sequence ID" value="SOD20165.1"/>
    <property type="molecule type" value="Genomic_DNA"/>
</dbReference>
<dbReference type="SUPFAM" id="SSF88659">
    <property type="entry name" value="Sigma3 and sigma4 domains of RNA polymerase sigma factors"/>
    <property type="match status" value="1"/>
</dbReference>
<dbReference type="CDD" id="cd06171">
    <property type="entry name" value="Sigma70_r4"/>
    <property type="match status" value="1"/>
</dbReference>
<dbReference type="InterPro" id="IPR013325">
    <property type="entry name" value="RNA_pol_sigma_r2"/>
</dbReference>
<reference evidence="9" key="1">
    <citation type="submission" date="2017-09" db="EMBL/GenBank/DDBJ databases">
        <authorList>
            <person name="Varghese N."/>
            <person name="Submissions S."/>
        </authorList>
    </citation>
    <scope>NUCLEOTIDE SEQUENCE [LARGE SCALE GENOMIC DNA]</scope>
    <source>
        <strain evidence="9">CGMCC 1.12803</strain>
    </source>
</reference>
<dbReference type="Proteomes" id="UP000219281">
    <property type="component" value="Unassembled WGS sequence"/>
</dbReference>
<feature type="domain" description="RNA polymerase sigma-70 region 4" evidence="7">
    <location>
        <begin position="128"/>
        <end position="177"/>
    </location>
</feature>
<keyword evidence="4" id="KW-0238">DNA-binding</keyword>
<evidence type="ECO:0000259" key="7">
    <source>
        <dbReference type="Pfam" id="PF04545"/>
    </source>
</evidence>
<dbReference type="AlphaFoldDB" id="A0A286AE36"/>
<evidence type="ECO:0000313" key="8">
    <source>
        <dbReference type="EMBL" id="SOD20165.1"/>
    </source>
</evidence>
<dbReference type="InterPro" id="IPR007630">
    <property type="entry name" value="RNA_pol_sigma70_r4"/>
</dbReference>
<dbReference type="Pfam" id="PF04545">
    <property type="entry name" value="Sigma70_r4"/>
    <property type="match status" value="1"/>
</dbReference>
<dbReference type="InterPro" id="IPR013324">
    <property type="entry name" value="RNA_pol_sigma_r3/r4-like"/>
</dbReference>
<comment type="similarity">
    <text evidence="1">Belongs to the sigma-70 factor family. ECF subfamily.</text>
</comment>
<dbReference type="Pfam" id="PF04542">
    <property type="entry name" value="Sigma70_r2"/>
    <property type="match status" value="1"/>
</dbReference>
<dbReference type="PANTHER" id="PTHR43133:SF62">
    <property type="entry name" value="RNA POLYMERASE SIGMA FACTOR SIGZ"/>
    <property type="match status" value="1"/>
</dbReference>
<evidence type="ECO:0000256" key="3">
    <source>
        <dbReference type="ARBA" id="ARBA00023082"/>
    </source>
</evidence>
<keyword evidence="9" id="KW-1185">Reference proteome</keyword>
<keyword evidence="5" id="KW-0804">Transcription</keyword>
<dbReference type="GO" id="GO:0006352">
    <property type="term" value="P:DNA-templated transcription initiation"/>
    <property type="evidence" value="ECO:0007669"/>
    <property type="project" value="InterPro"/>
</dbReference>
<dbReference type="InterPro" id="IPR007627">
    <property type="entry name" value="RNA_pol_sigma70_r2"/>
</dbReference>
<evidence type="ECO:0000259" key="6">
    <source>
        <dbReference type="Pfam" id="PF04542"/>
    </source>
</evidence>
<dbReference type="RefSeq" id="WP_097133804.1">
    <property type="nucleotide sequence ID" value="NZ_OCMT01000004.1"/>
</dbReference>
<dbReference type="Gene3D" id="1.10.1740.10">
    <property type="match status" value="1"/>
</dbReference>
<sequence>MNNQLKLSEQEIISLLLQQNEKGFNYLYDNYSAAIYGIITRVVSEKEYADEIIQDVFVKIWKNIAQFDSEKGRLYTWMINLARNTAIDYIRSKGFQNEQKNQSIPDFVNDSEQYATAANVDHIGVKEVLSQLKEEWRELIDLAYYKGYTQQEIAERLDIPIGTIKTRTRNALIELKKLLKDHR</sequence>
<dbReference type="NCBIfam" id="TIGR02937">
    <property type="entry name" value="sigma70-ECF"/>
    <property type="match status" value="1"/>
</dbReference>